<keyword evidence="1" id="KW-0472">Membrane</keyword>
<evidence type="ECO:0000313" key="3">
    <source>
        <dbReference type="Proteomes" id="UP000184280"/>
    </source>
</evidence>
<organism evidence="2 3">
    <name type="scientific">Xylanibacter ruminicola</name>
    <name type="common">Prevotella ruminicola</name>
    <dbReference type="NCBI Taxonomy" id="839"/>
    <lineage>
        <taxon>Bacteria</taxon>
        <taxon>Pseudomonadati</taxon>
        <taxon>Bacteroidota</taxon>
        <taxon>Bacteroidia</taxon>
        <taxon>Bacteroidales</taxon>
        <taxon>Prevotellaceae</taxon>
        <taxon>Xylanibacter</taxon>
    </lineage>
</organism>
<feature type="transmembrane region" description="Helical" evidence="1">
    <location>
        <begin position="16"/>
        <end position="42"/>
    </location>
</feature>
<dbReference type="EMBL" id="FRCJ01000002">
    <property type="protein sequence ID" value="SHM10147.1"/>
    <property type="molecule type" value="Genomic_DNA"/>
</dbReference>
<dbReference type="AlphaFoldDB" id="A0A1M7G2H2"/>
<reference evidence="2 3" key="1">
    <citation type="submission" date="2016-11" db="EMBL/GenBank/DDBJ databases">
        <authorList>
            <person name="Jaros S."/>
            <person name="Januszkiewicz K."/>
            <person name="Wedrychowicz H."/>
        </authorList>
    </citation>
    <scope>NUCLEOTIDE SEQUENCE [LARGE SCALE GENOMIC DNA]</scope>
    <source>
        <strain evidence="2 3">BPI-34</strain>
    </source>
</reference>
<gene>
    <name evidence="2" type="ORF">SAMN04488494_1326</name>
</gene>
<accession>A0A1M7G2H2</accession>
<proteinExistence type="predicted"/>
<evidence type="ECO:0000256" key="1">
    <source>
        <dbReference type="SAM" id="Phobius"/>
    </source>
</evidence>
<evidence type="ECO:0000313" key="2">
    <source>
        <dbReference type="EMBL" id="SHM10147.1"/>
    </source>
</evidence>
<dbReference type="Proteomes" id="UP000184280">
    <property type="component" value="Unassembled WGS sequence"/>
</dbReference>
<protein>
    <submittedName>
        <fullName evidence="2">Uncharacterized protein</fullName>
    </submittedName>
</protein>
<sequence>MFNAQCSMFNVLNCNLYFAIIGFLPPIFILFTFQFSLFTLFLSDLCCKYRNNFVTLHPKIKKSSFFELKKLVIIGITHLNN</sequence>
<keyword evidence="1" id="KW-1133">Transmembrane helix</keyword>
<name>A0A1M7G2H2_XYLRU</name>
<keyword evidence="1" id="KW-0812">Transmembrane</keyword>